<reference evidence="1" key="1">
    <citation type="submission" date="2007-04" db="EMBL/GenBank/DDBJ databases">
        <authorList>
            <consortium name="The Broad Institute Genome Sequencing Platform"/>
            <person name="Birren B."/>
            <person name="Lander E."/>
            <person name="Galagan J."/>
            <person name="Nusbaum C."/>
            <person name="Devon K."/>
            <person name="Ma L.-J."/>
            <person name="Jaffe D."/>
            <person name="Butler J."/>
            <person name="Alvarez P."/>
            <person name="Gnerre S."/>
            <person name="Grabherr M."/>
            <person name="Kleber M."/>
            <person name="Mauceli E."/>
            <person name="Brockman W."/>
            <person name="MacCallum I.A."/>
            <person name="Young S."/>
            <person name="LaButti K."/>
            <person name="DeCaprio D."/>
            <person name="Crawford M."/>
            <person name="Koehrsen M."/>
            <person name="Engels R."/>
            <person name="Montgomery P."/>
            <person name="Pearson M."/>
            <person name="Howarth C."/>
            <person name="Larson L."/>
            <person name="White J."/>
            <person name="O'Leary S."/>
            <person name="Kodira C."/>
            <person name="Zeng Q."/>
            <person name="Yandava C."/>
            <person name="Alvarado L."/>
            <person name="Kistler C."/>
            <person name="Shim W.-B."/>
            <person name="Kang S."/>
            <person name="Woloshuk C."/>
        </authorList>
    </citation>
    <scope>NUCLEOTIDE SEQUENCE</scope>
    <source>
        <strain evidence="1">4287</strain>
    </source>
</reference>
<dbReference type="EMBL" id="DS231702">
    <property type="protein sequence ID" value="KNB04974.1"/>
    <property type="molecule type" value="Genomic_DNA"/>
</dbReference>
<evidence type="ECO:0000313" key="2">
    <source>
        <dbReference type="Proteomes" id="UP000009097"/>
    </source>
</evidence>
<dbReference type="AlphaFoldDB" id="A0A0J9V079"/>
<accession>A0A0J9V079</accession>
<dbReference type="VEuPathDB" id="FungiDB:FOXG_19472"/>
<organism evidence="1 2">
    <name type="scientific">Fusarium oxysporum f. sp. lycopersici (strain 4287 / CBS 123668 / FGSC 9935 / NRRL 34936)</name>
    <name type="common">Fusarium vascular wilt of tomato</name>
    <dbReference type="NCBI Taxonomy" id="426428"/>
    <lineage>
        <taxon>Eukaryota</taxon>
        <taxon>Fungi</taxon>
        <taxon>Dikarya</taxon>
        <taxon>Ascomycota</taxon>
        <taxon>Pezizomycotina</taxon>
        <taxon>Sordariomycetes</taxon>
        <taxon>Hypocreomycetidae</taxon>
        <taxon>Hypocreales</taxon>
        <taxon>Nectriaceae</taxon>
        <taxon>Fusarium</taxon>
        <taxon>Fusarium oxysporum species complex</taxon>
    </lineage>
</organism>
<proteinExistence type="predicted"/>
<dbReference type="KEGG" id="fox:FOXG_19472"/>
<dbReference type="Proteomes" id="UP000009097">
    <property type="component" value="Unassembled WGS sequence"/>
</dbReference>
<dbReference type="GeneID" id="28960178"/>
<protein>
    <submittedName>
        <fullName evidence="1">Uncharacterized protein</fullName>
    </submittedName>
</protein>
<dbReference type="RefSeq" id="XP_018243019.1">
    <property type="nucleotide sequence ID" value="XM_018399689.1"/>
</dbReference>
<name>A0A0J9V079_FUSO4</name>
<reference evidence="1" key="2">
    <citation type="journal article" date="2010" name="Nature">
        <title>Comparative genomics reveals mobile pathogenicity chromosomes in Fusarium.</title>
        <authorList>
            <person name="Ma L.J."/>
            <person name="van der Does H.C."/>
            <person name="Borkovich K.A."/>
            <person name="Coleman J.J."/>
            <person name="Daboussi M.J."/>
            <person name="Di Pietro A."/>
            <person name="Dufresne M."/>
            <person name="Freitag M."/>
            <person name="Grabherr M."/>
            <person name="Henrissat B."/>
            <person name="Houterman P.M."/>
            <person name="Kang S."/>
            <person name="Shim W.B."/>
            <person name="Woloshuk C."/>
            <person name="Xie X."/>
            <person name="Xu J.R."/>
            <person name="Antoniw J."/>
            <person name="Baker S.E."/>
            <person name="Bluhm B.H."/>
            <person name="Breakspear A."/>
            <person name="Brown D.W."/>
            <person name="Butchko R.A."/>
            <person name="Chapman S."/>
            <person name="Coulson R."/>
            <person name="Coutinho P.M."/>
            <person name="Danchin E.G."/>
            <person name="Diener A."/>
            <person name="Gale L.R."/>
            <person name="Gardiner D.M."/>
            <person name="Goff S."/>
            <person name="Hammond-Kosack K.E."/>
            <person name="Hilburn K."/>
            <person name="Hua-Van A."/>
            <person name="Jonkers W."/>
            <person name="Kazan K."/>
            <person name="Kodira C.D."/>
            <person name="Koehrsen M."/>
            <person name="Kumar L."/>
            <person name="Lee Y.H."/>
            <person name="Li L."/>
            <person name="Manners J.M."/>
            <person name="Miranda-Saavedra D."/>
            <person name="Mukherjee M."/>
            <person name="Park G."/>
            <person name="Park J."/>
            <person name="Park S.Y."/>
            <person name="Proctor R.H."/>
            <person name="Regev A."/>
            <person name="Ruiz-Roldan M.C."/>
            <person name="Sain D."/>
            <person name="Sakthikumar S."/>
            <person name="Sykes S."/>
            <person name="Schwartz D.C."/>
            <person name="Turgeon B.G."/>
            <person name="Wapinski I."/>
            <person name="Yoder O."/>
            <person name="Young S."/>
            <person name="Zeng Q."/>
            <person name="Zhou S."/>
            <person name="Galagan J."/>
            <person name="Cuomo C.A."/>
            <person name="Kistler H.C."/>
            <person name="Rep M."/>
        </authorList>
    </citation>
    <scope>NUCLEOTIDE SEQUENCE [LARGE SCALE GENOMIC DNA]</scope>
    <source>
        <strain evidence="1">4287</strain>
    </source>
</reference>
<evidence type="ECO:0000313" key="1">
    <source>
        <dbReference type="EMBL" id="KNB04974.1"/>
    </source>
</evidence>
<sequence length="48" mass="5611">MAWEVSAAWICTLNSRFSRWCREDAIFTQGMKPDRFVLRSEICGQDQA</sequence>
<gene>
    <name evidence="1" type="ORF">FOXG_19472</name>
</gene>